<comment type="caution">
    <text evidence="2">The sequence shown here is derived from an EMBL/GenBank/DDBJ whole genome shotgun (WGS) entry which is preliminary data.</text>
</comment>
<evidence type="ECO:0000313" key="2">
    <source>
        <dbReference type="EMBL" id="PWE85396.1"/>
    </source>
</evidence>
<gene>
    <name evidence="2" type="ORF">LG34_16200</name>
</gene>
<keyword evidence="3" id="KW-1185">Reference proteome</keyword>
<sequence>MPFGPVPPIVGIAEIIYMILNISTDPVERNMIWLVTGITFAILAVYSFFWIKFKMKMPVFKSVPLEKVMAMENSMYYKIRKRRGIWR</sequence>
<organism evidence="2 3">
    <name type="scientific">Eubacterium ramulus</name>
    <dbReference type="NCBI Taxonomy" id="39490"/>
    <lineage>
        <taxon>Bacteria</taxon>
        <taxon>Bacillati</taxon>
        <taxon>Bacillota</taxon>
        <taxon>Clostridia</taxon>
        <taxon>Eubacteriales</taxon>
        <taxon>Eubacteriaceae</taxon>
        <taxon>Eubacterium</taxon>
    </lineage>
</organism>
<reference evidence="2 3" key="1">
    <citation type="submission" date="2014-09" db="EMBL/GenBank/DDBJ databases">
        <title>Butyrate-producing bacteria isolated from human gut.</title>
        <authorList>
            <person name="Zhang Q."/>
            <person name="Zhao L."/>
        </authorList>
    </citation>
    <scope>NUCLEOTIDE SEQUENCE [LARGE SCALE GENOMIC DNA]</scope>
    <source>
        <strain evidence="2 3">21</strain>
    </source>
</reference>
<dbReference type="AlphaFoldDB" id="A0A2V1JMY3"/>
<proteinExistence type="predicted"/>
<keyword evidence="1" id="KW-1133">Transmembrane helix</keyword>
<protein>
    <submittedName>
        <fullName evidence="2">Uncharacterized protein</fullName>
    </submittedName>
</protein>
<evidence type="ECO:0000313" key="3">
    <source>
        <dbReference type="Proteomes" id="UP000245288"/>
    </source>
</evidence>
<dbReference type="Proteomes" id="UP000245288">
    <property type="component" value="Unassembled WGS sequence"/>
</dbReference>
<feature type="transmembrane region" description="Helical" evidence="1">
    <location>
        <begin position="31"/>
        <end position="51"/>
    </location>
</feature>
<evidence type="ECO:0000256" key="1">
    <source>
        <dbReference type="SAM" id="Phobius"/>
    </source>
</evidence>
<dbReference type="EMBL" id="JRFU01000211">
    <property type="protein sequence ID" value="PWE85396.1"/>
    <property type="molecule type" value="Genomic_DNA"/>
</dbReference>
<keyword evidence="1" id="KW-0812">Transmembrane</keyword>
<accession>A0A2V1JMY3</accession>
<name>A0A2V1JMY3_EUBRA</name>
<keyword evidence="1" id="KW-0472">Membrane</keyword>